<evidence type="ECO:0000256" key="6">
    <source>
        <dbReference type="ARBA" id="ARBA00023136"/>
    </source>
</evidence>
<evidence type="ECO:0000256" key="1">
    <source>
        <dbReference type="ARBA" id="ARBA00004651"/>
    </source>
</evidence>
<feature type="domain" description="ABC transmembrane type-1" evidence="8">
    <location>
        <begin position="92"/>
        <end position="281"/>
    </location>
</feature>
<dbReference type="InterPro" id="IPR000515">
    <property type="entry name" value="MetI-like"/>
</dbReference>
<dbReference type="CDD" id="cd06261">
    <property type="entry name" value="TM_PBP2"/>
    <property type="match status" value="1"/>
</dbReference>
<name>A0A6J7IQT5_9ZZZZ</name>
<dbReference type="PROSITE" id="PS50928">
    <property type="entry name" value="ABC_TM1"/>
    <property type="match status" value="1"/>
</dbReference>
<dbReference type="GO" id="GO:0055085">
    <property type="term" value="P:transmembrane transport"/>
    <property type="evidence" value="ECO:0007669"/>
    <property type="project" value="InterPro"/>
</dbReference>
<evidence type="ECO:0000256" key="3">
    <source>
        <dbReference type="ARBA" id="ARBA00022475"/>
    </source>
</evidence>
<dbReference type="GO" id="GO:0005886">
    <property type="term" value="C:plasma membrane"/>
    <property type="evidence" value="ECO:0007669"/>
    <property type="project" value="UniProtKB-SubCell"/>
</dbReference>
<dbReference type="PANTHER" id="PTHR43386:SF1">
    <property type="entry name" value="D,D-DIPEPTIDE TRANSPORT SYSTEM PERMEASE PROTEIN DDPC-RELATED"/>
    <property type="match status" value="1"/>
</dbReference>
<feature type="transmembrane region" description="Helical" evidence="7">
    <location>
        <begin position="212"/>
        <end position="239"/>
    </location>
</feature>
<evidence type="ECO:0000256" key="2">
    <source>
        <dbReference type="ARBA" id="ARBA00022448"/>
    </source>
</evidence>
<feature type="transmembrane region" description="Helical" evidence="7">
    <location>
        <begin position="89"/>
        <end position="119"/>
    </location>
</feature>
<keyword evidence="5 7" id="KW-1133">Transmembrane helix</keyword>
<keyword evidence="4 7" id="KW-0812">Transmembrane</keyword>
<dbReference type="EMBL" id="CAFBNF010000020">
    <property type="protein sequence ID" value="CAB4932557.1"/>
    <property type="molecule type" value="Genomic_DNA"/>
</dbReference>
<feature type="transmembrane region" description="Helical" evidence="7">
    <location>
        <begin position="27"/>
        <end position="49"/>
    </location>
</feature>
<dbReference type="InterPro" id="IPR035906">
    <property type="entry name" value="MetI-like_sf"/>
</dbReference>
<evidence type="ECO:0000256" key="4">
    <source>
        <dbReference type="ARBA" id="ARBA00022692"/>
    </source>
</evidence>
<dbReference type="SUPFAM" id="SSF161098">
    <property type="entry name" value="MetI-like"/>
    <property type="match status" value="1"/>
</dbReference>
<dbReference type="Pfam" id="PF00528">
    <property type="entry name" value="BPD_transp_1"/>
    <property type="match status" value="1"/>
</dbReference>
<feature type="transmembrane region" description="Helical" evidence="7">
    <location>
        <begin position="154"/>
        <end position="174"/>
    </location>
</feature>
<feature type="transmembrane region" description="Helical" evidence="7">
    <location>
        <begin position="259"/>
        <end position="277"/>
    </location>
</feature>
<evidence type="ECO:0000313" key="9">
    <source>
        <dbReference type="EMBL" id="CAB4932557.1"/>
    </source>
</evidence>
<dbReference type="InterPro" id="IPR050366">
    <property type="entry name" value="BP-dependent_transpt_permease"/>
</dbReference>
<keyword evidence="3" id="KW-1003">Cell membrane</keyword>
<dbReference type="AlphaFoldDB" id="A0A6J7IQT5"/>
<gene>
    <name evidence="9" type="ORF">UFOPK3773_00337</name>
</gene>
<sequence>MGTTLVTTAVDVPASRRKRRRVGGMTISAWVGLATLAVAAIAGLIVLLVPSLRHLWTAQDLRSTFLGPLSPGHPLGTDNLGRDLLWRTLAGLGVSVGVGVGVALLAVSLGLMVGIVGGFFGRAADVATNIVIDVTWAFPAILLAVLFAGWLGPGLLTVVLALALTEWAGFSRIIRGEVLSLRERDYVSAARVLGRGRVAISVRHFVPNLMPVTLVLAVYFVAGAIVAEAGLSFLGIGAQPPTPSLGSALAQGRDYLTRTWWPVILAGGVLTLTVLLLNSVSDQLREHFDPRIGRRR</sequence>
<reference evidence="9" key="1">
    <citation type="submission" date="2020-05" db="EMBL/GenBank/DDBJ databases">
        <authorList>
            <person name="Chiriac C."/>
            <person name="Salcher M."/>
            <person name="Ghai R."/>
            <person name="Kavagutti S V."/>
        </authorList>
    </citation>
    <scope>NUCLEOTIDE SEQUENCE</scope>
</reference>
<accession>A0A6J7IQT5</accession>
<evidence type="ECO:0000256" key="5">
    <source>
        <dbReference type="ARBA" id="ARBA00022989"/>
    </source>
</evidence>
<dbReference type="PANTHER" id="PTHR43386">
    <property type="entry name" value="OLIGOPEPTIDE TRANSPORT SYSTEM PERMEASE PROTEIN APPC"/>
    <property type="match status" value="1"/>
</dbReference>
<protein>
    <submittedName>
        <fullName evidence="9">Unannotated protein</fullName>
    </submittedName>
</protein>
<keyword evidence="2" id="KW-0813">Transport</keyword>
<proteinExistence type="predicted"/>
<evidence type="ECO:0000256" key="7">
    <source>
        <dbReference type="SAM" id="Phobius"/>
    </source>
</evidence>
<feature type="transmembrane region" description="Helical" evidence="7">
    <location>
        <begin position="126"/>
        <end position="148"/>
    </location>
</feature>
<dbReference type="Gene3D" id="1.10.3720.10">
    <property type="entry name" value="MetI-like"/>
    <property type="match status" value="1"/>
</dbReference>
<comment type="subcellular location">
    <subcellularLocation>
        <location evidence="1">Cell membrane</location>
        <topology evidence="1">Multi-pass membrane protein</topology>
    </subcellularLocation>
</comment>
<organism evidence="9">
    <name type="scientific">freshwater metagenome</name>
    <dbReference type="NCBI Taxonomy" id="449393"/>
    <lineage>
        <taxon>unclassified sequences</taxon>
        <taxon>metagenomes</taxon>
        <taxon>ecological metagenomes</taxon>
    </lineage>
</organism>
<evidence type="ECO:0000259" key="8">
    <source>
        <dbReference type="PROSITE" id="PS50928"/>
    </source>
</evidence>
<keyword evidence="6 7" id="KW-0472">Membrane</keyword>